<accession>A0AAE1AIW5</accession>
<dbReference type="EMBL" id="JAWDGP010001807">
    <property type="protein sequence ID" value="KAK3787976.1"/>
    <property type="molecule type" value="Genomic_DNA"/>
</dbReference>
<evidence type="ECO:0000313" key="1">
    <source>
        <dbReference type="EMBL" id="KAK3787976.1"/>
    </source>
</evidence>
<organism evidence="1 2">
    <name type="scientific">Elysia crispata</name>
    <name type="common">lettuce slug</name>
    <dbReference type="NCBI Taxonomy" id="231223"/>
    <lineage>
        <taxon>Eukaryota</taxon>
        <taxon>Metazoa</taxon>
        <taxon>Spiralia</taxon>
        <taxon>Lophotrochozoa</taxon>
        <taxon>Mollusca</taxon>
        <taxon>Gastropoda</taxon>
        <taxon>Heterobranchia</taxon>
        <taxon>Euthyneura</taxon>
        <taxon>Panpulmonata</taxon>
        <taxon>Sacoglossa</taxon>
        <taxon>Placobranchoidea</taxon>
        <taxon>Plakobranchidae</taxon>
        <taxon>Elysia</taxon>
    </lineage>
</organism>
<comment type="caution">
    <text evidence="1">The sequence shown here is derived from an EMBL/GenBank/DDBJ whole genome shotgun (WGS) entry which is preliminary data.</text>
</comment>
<proteinExistence type="predicted"/>
<protein>
    <submittedName>
        <fullName evidence="1">Uncharacterized protein</fullName>
    </submittedName>
</protein>
<evidence type="ECO:0000313" key="2">
    <source>
        <dbReference type="Proteomes" id="UP001283361"/>
    </source>
</evidence>
<dbReference type="Proteomes" id="UP001283361">
    <property type="component" value="Unassembled WGS sequence"/>
</dbReference>
<reference evidence="1" key="1">
    <citation type="journal article" date="2023" name="G3 (Bethesda)">
        <title>A reference genome for the long-term kleptoplast-retaining sea slug Elysia crispata morphotype clarki.</title>
        <authorList>
            <person name="Eastman K.E."/>
            <person name="Pendleton A.L."/>
            <person name="Shaikh M.A."/>
            <person name="Suttiyut T."/>
            <person name="Ogas R."/>
            <person name="Tomko P."/>
            <person name="Gavelis G."/>
            <person name="Widhalm J.R."/>
            <person name="Wisecaver J.H."/>
        </authorList>
    </citation>
    <scope>NUCLEOTIDE SEQUENCE</scope>
    <source>
        <strain evidence="1">ECLA1</strain>
    </source>
</reference>
<sequence length="15" mass="1475">MDKQAAIADTAVGLA</sequence>
<name>A0AAE1AIW5_9GAST</name>
<keyword evidence="2" id="KW-1185">Reference proteome</keyword>
<feature type="non-terminal residue" evidence="1">
    <location>
        <position position="15"/>
    </location>
</feature>
<gene>
    <name evidence="1" type="ORF">RRG08_042265</name>
</gene>